<evidence type="ECO:0000313" key="2">
    <source>
        <dbReference type="EMBL" id="KAF3435535.1"/>
    </source>
</evidence>
<name>A0A8K0GVC9_9ROSA</name>
<comment type="caution">
    <text evidence="2">The sequence shown here is derived from an EMBL/GenBank/DDBJ whole genome shotgun (WGS) entry which is preliminary data.</text>
</comment>
<feature type="compositionally biased region" description="Basic and acidic residues" evidence="1">
    <location>
        <begin position="184"/>
        <end position="193"/>
    </location>
</feature>
<dbReference type="EMBL" id="VOIH02000010">
    <property type="protein sequence ID" value="KAF3435535.1"/>
    <property type="molecule type" value="Genomic_DNA"/>
</dbReference>
<accession>A0A8K0GVC9</accession>
<evidence type="ECO:0000256" key="1">
    <source>
        <dbReference type="SAM" id="MobiDB-lite"/>
    </source>
</evidence>
<keyword evidence="3" id="KW-1185">Reference proteome</keyword>
<evidence type="ECO:0000313" key="3">
    <source>
        <dbReference type="Proteomes" id="UP000796880"/>
    </source>
</evidence>
<organism evidence="2 3">
    <name type="scientific">Rhamnella rubrinervis</name>
    <dbReference type="NCBI Taxonomy" id="2594499"/>
    <lineage>
        <taxon>Eukaryota</taxon>
        <taxon>Viridiplantae</taxon>
        <taxon>Streptophyta</taxon>
        <taxon>Embryophyta</taxon>
        <taxon>Tracheophyta</taxon>
        <taxon>Spermatophyta</taxon>
        <taxon>Magnoliopsida</taxon>
        <taxon>eudicotyledons</taxon>
        <taxon>Gunneridae</taxon>
        <taxon>Pentapetalae</taxon>
        <taxon>rosids</taxon>
        <taxon>fabids</taxon>
        <taxon>Rosales</taxon>
        <taxon>Rhamnaceae</taxon>
        <taxon>rhamnoid group</taxon>
        <taxon>Rhamneae</taxon>
        <taxon>Rhamnella</taxon>
    </lineage>
</organism>
<protein>
    <submittedName>
        <fullName evidence="2">Uncharacterized protein</fullName>
    </submittedName>
</protein>
<proteinExistence type="predicted"/>
<feature type="compositionally biased region" description="Basic and acidic residues" evidence="1">
    <location>
        <begin position="201"/>
        <end position="214"/>
    </location>
</feature>
<dbReference type="AlphaFoldDB" id="A0A8K0GVC9"/>
<feature type="region of interest" description="Disordered" evidence="1">
    <location>
        <begin position="290"/>
        <end position="315"/>
    </location>
</feature>
<dbReference type="OrthoDB" id="1748993at2759"/>
<sequence>MITYHVEPELTAALRKHGNLAQSVEQVLKCLPQGAIQRLQDPPAHPKVGTPNTYQVANSGQVGSNCQDEKVPQGALAIGDPIEYLESYRTWMELHGHVQGLPTYTLGAVAVASNHVLSLLLQSRLDPILELRNGCSDNLMLSAIMAGLKPSKLLWLLGKNDPKDFQELICRDQKYANAETLMTSRRDEMTKYGEKRKRSPDRRPTEHKKGKDESSNSAKPPRAPKGRFQYYTSLTTSADQVFIQIWDDNLLKWPAKIKTPPEKKDKTKYCRFHKDHGHNTEDYVALKDEIEAPSGGTGTGDTPAGGIDGSEDPAT</sequence>
<dbReference type="Proteomes" id="UP000796880">
    <property type="component" value="Unassembled WGS sequence"/>
</dbReference>
<feature type="region of interest" description="Disordered" evidence="1">
    <location>
        <begin position="181"/>
        <end position="226"/>
    </location>
</feature>
<reference evidence="2" key="1">
    <citation type="submission" date="2020-03" db="EMBL/GenBank/DDBJ databases">
        <title>A high-quality chromosome-level genome assembly of a woody plant with both climbing and erect habits, Rhamnella rubrinervis.</title>
        <authorList>
            <person name="Lu Z."/>
            <person name="Yang Y."/>
            <person name="Zhu X."/>
            <person name="Sun Y."/>
        </authorList>
    </citation>
    <scope>NUCLEOTIDE SEQUENCE</scope>
    <source>
        <strain evidence="2">BYM</strain>
        <tissue evidence="2">Leaf</tissue>
    </source>
</reference>
<gene>
    <name evidence="2" type="ORF">FNV43_RR22624</name>
</gene>